<comment type="similarity">
    <text evidence="1">Belongs to the FGGY kinase family.</text>
</comment>
<evidence type="ECO:0000313" key="6">
    <source>
        <dbReference type="EMBL" id="KQB86741.1"/>
    </source>
</evidence>
<dbReference type="AlphaFoldDB" id="A0A0Q0U437"/>
<keyword evidence="2" id="KW-0859">Xylose metabolism</keyword>
<evidence type="ECO:0000256" key="2">
    <source>
        <dbReference type="ARBA" id="ARBA00022629"/>
    </source>
</evidence>
<dbReference type="InterPro" id="IPR050406">
    <property type="entry name" value="FGGY_Carb_Kinase"/>
</dbReference>
<sequence length="154" mass="16706">MAGQQHGMVALDAAGEPVRPAILWNDTAAAPQARSLVEELGGPQSCAEKTGSVMVASFTGAKLRWLREVESENAERTRAVVLPHDYLTWHLGGGSGEYTTDHGDASGTGYYSPQARAFVPELVERYLGKRVTLPRIAAPAAHLSRRRNCCRYRG</sequence>
<dbReference type="GO" id="GO:0042732">
    <property type="term" value="P:D-xylose metabolic process"/>
    <property type="evidence" value="ECO:0007669"/>
    <property type="project" value="UniProtKB-KW"/>
</dbReference>
<proteinExistence type="inferred from homology"/>
<dbReference type="Proteomes" id="UP000050488">
    <property type="component" value="Unassembled WGS sequence"/>
</dbReference>
<keyword evidence="7" id="KW-1185">Reference proteome</keyword>
<evidence type="ECO:0000256" key="1">
    <source>
        <dbReference type="ARBA" id="ARBA00009156"/>
    </source>
</evidence>
<evidence type="ECO:0000256" key="3">
    <source>
        <dbReference type="ARBA" id="ARBA00022679"/>
    </source>
</evidence>
<name>A0A0Q0U437_9CORY</name>
<dbReference type="SUPFAM" id="SSF53067">
    <property type="entry name" value="Actin-like ATPase domain"/>
    <property type="match status" value="1"/>
</dbReference>
<protein>
    <submittedName>
        <fullName evidence="6">Xylulose kinase</fullName>
        <ecNumber evidence="6">2.7.1.17</ecNumber>
    </submittedName>
</protein>
<gene>
    <name evidence="6" type="primary">xylB_2</name>
    <name evidence="6" type="ORF">Clow_00949</name>
</gene>
<dbReference type="PATRIC" id="fig|1544413.3.peg.953"/>
<dbReference type="EC" id="2.7.1.17" evidence="6"/>
<dbReference type="GO" id="GO:0004856">
    <property type="term" value="F:D-xylulokinase activity"/>
    <property type="evidence" value="ECO:0007669"/>
    <property type="project" value="UniProtKB-EC"/>
</dbReference>
<evidence type="ECO:0000256" key="4">
    <source>
        <dbReference type="ARBA" id="ARBA00022777"/>
    </source>
</evidence>
<evidence type="ECO:0000313" key="7">
    <source>
        <dbReference type="Proteomes" id="UP000050488"/>
    </source>
</evidence>
<dbReference type="PANTHER" id="PTHR43095">
    <property type="entry name" value="SUGAR KINASE"/>
    <property type="match status" value="1"/>
</dbReference>
<dbReference type="InterPro" id="IPR043129">
    <property type="entry name" value="ATPase_NBD"/>
</dbReference>
<dbReference type="EMBL" id="LKEV01000002">
    <property type="protein sequence ID" value="KQB86741.1"/>
    <property type="molecule type" value="Genomic_DNA"/>
</dbReference>
<feature type="domain" description="Carbohydrate kinase FGGY N-terminal" evidence="5">
    <location>
        <begin position="2"/>
        <end position="137"/>
    </location>
</feature>
<comment type="caution">
    <text evidence="6">The sequence shown here is derived from an EMBL/GenBank/DDBJ whole genome shotgun (WGS) entry which is preliminary data.</text>
</comment>
<dbReference type="InterPro" id="IPR018484">
    <property type="entry name" value="FGGY_N"/>
</dbReference>
<evidence type="ECO:0000259" key="5">
    <source>
        <dbReference type="Pfam" id="PF00370"/>
    </source>
</evidence>
<dbReference type="STRING" id="1544413.Clow_00949"/>
<accession>A0A0Q0U437</accession>
<dbReference type="Pfam" id="PF00370">
    <property type="entry name" value="FGGY_N"/>
    <property type="match status" value="1"/>
</dbReference>
<keyword evidence="3 6" id="KW-0808">Transferase</keyword>
<dbReference type="Gene3D" id="3.30.420.40">
    <property type="match status" value="1"/>
</dbReference>
<reference evidence="6 7" key="1">
    <citation type="submission" date="2015-10" db="EMBL/GenBank/DDBJ databases">
        <title>Corynebacteirum lowii and Corynebacterium oculi species nova, derived from human clinical disease and and emended description of Corynebacterium mastiditis.</title>
        <authorList>
            <person name="Bernard K."/>
            <person name="Pacheco A.L."/>
            <person name="Mcdougall C."/>
            <person name="Burtx T."/>
            <person name="Weibe D."/>
            <person name="Tyler S."/>
            <person name="Olson A.B."/>
            <person name="Cnockaert M."/>
            <person name="Eguchi H."/>
            <person name="Kuwahara T."/>
            <person name="Nakayama-Imaohji H."/>
            <person name="Boudewijins M."/>
            <person name="Van Hoecke F."/>
            <person name="Bernier A.-M."/>
            <person name="Vandamme P."/>
        </authorList>
    </citation>
    <scope>NUCLEOTIDE SEQUENCE [LARGE SCALE GENOMIC DNA]</scope>
    <source>
        <strain evidence="6 7">NML 130206</strain>
    </source>
</reference>
<keyword evidence="4 6" id="KW-0418">Kinase</keyword>
<dbReference type="PANTHER" id="PTHR43095:SF5">
    <property type="entry name" value="XYLULOSE KINASE"/>
    <property type="match status" value="1"/>
</dbReference>
<organism evidence="6 7">
    <name type="scientific">Corynebacterium lowii</name>
    <dbReference type="NCBI Taxonomy" id="1544413"/>
    <lineage>
        <taxon>Bacteria</taxon>
        <taxon>Bacillati</taxon>
        <taxon>Actinomycetota</taxon>
        <taxon>Actinomycetes</taxon>
        <taxon>Mycobacteriales</taxon>
        <taxon>Corynebacteriaceae</taxon>
        <taxon>Corynebacterium</taxon>
    </lineage>
</organism>
<keyword evidence="2" id="KW-0119">Carbohydrate metabolism</keyword>